<evidence type="ECO:0000313" key="6">
    <source>
        <dbReference type="EMBL" id="KAG0663905.1"/>
    </source>
</evidence>
<keyword evidence="7" id="KW-1185">Reference proteome</keyword>
<organism evidence="6 7">
    <name type="scientific">Rhodotorula mucilaginosa</name>
    <name type="common">Yeast</name>
    <name type="synonym">Rhodotorula rubra</name>
    <dbReference type="NCBI Taxonomy" id="5537"/>
    <lineage>
        <taxon>Eukaryota</taxon>
        <taxon>Fungi</taxon>
        <taxon>Dikarya</taxon>
        <taxon>Basidiomycota</taxon>
        <taxon>Pucciniomycotina</taxon>
        <taxon>Microbotryomycetes</taxon>
        <taxon>Sporidiobolales</taxon>
        <taxon>Sporidiobolaceae</taxon>
        <taxon>Rhodotorula</taxon>
    </lineage>
</organism>
<dbReference type="InterPro" id="IPR007243">
    <property type="entry name" value="Atg6/Beclin"/>
</dbReference>
<feature type="coiled-coil region" evidence="2">
    <location>
        <begin position="306"/>
        <end position="357"/>
    </location>
</feature>
<dbReference type="GO" id="GO:0000407">
    <property type="term" value="C:phagophore assembly site"/>
    <property type="evidence" value="ECO:0007669"/>
    <property type="project" value="TreeGrafter"/>
</dbReference>
<sequence length="618" mass="65686">MSINANCQRCRQPLISSSLPSFPAPSPSHPHHPHPRRLAHPAGGGQHVQDSVAALSPSTYDFLSASDRFTAPAPPTAGAAAAAAPPRPNAAARMPYPQMYNLVRNRTPAPNPVDRIVVPPPPQRRTLGPQDSYIVLTESVISPNSNAGPAMTAPSTISANSAGASTQPTQAGSSARRQATPDGPSTAQDGDDAVANSSSDNNNNSLQAHLAQLSNLYALLSLPPSTVASAGGTGLSHPLCTECTELLFELMTRELDALKKERDRLLGFEKDVHKRRDEVLKQLKVANPAAAGGKGPGAGAGELELKEALEKDIAKLRKAEAHAVAELKAVEAQKASLADDKAALDAEEAELAREEAEFWKQHSKYVVRRDELQDREDSLRTRLAYGHKELEKLQRTNVYKAGFGTINGLRLGRLPGINVEWPEINAAWGHTLLLLSTIAHKFGFYHFRGYRLVPCGSFSTIEKLEEDPANAETDAGAGALGRGGANGARGLTTQAAATSVGGSGAAVSGGGGGLGDGGSDGKSVVAVYELYGSGDFAVTRLLQNRRFDMAMVAFLECLRQLVEFVTARDPKVRVPHAVVKDRIGDVSIKLQFGSDEAWTRALRHVLLDLKILLSRASL</sequence>
<evidence type="ECO:0000259" key="5">
    <source>
        <dbReference type="Pfam" id="PF17675"/>
    </source>
</evidence>
<dbReference type="EMBL" id="PUHQ01000017">
    <property type="protein sequence ID" value="KAG0663905.1"/>
    <property type="molecule type" value="Genomic_DNA"/>
</dbReference>
<evidence type="ECO:0000256" key="3">
    <source>
        <dbReference type="SAM" id="MobiDB-lite"/>
    </source>
</evidence>
<dbReference type="GO" id="GO:0045324">
    <property type="term" value="P:late endosome to vacuole transport"/>
    <property type="evidence" value="ECO:0007669"/>
    <property type="project" value="TreeGrafter"/>
</dbReference>
<dbReference type="GO" id="GO:0000423">
    <property type="term" value="P:mitophagy"/>
    <property type="evidence" value="ECO:0007669"/>
    <property type="project" value="TreeGrafter"/>
</dbReference>
<proteinExistence type="inferred from homology"/>
<accession>A0A9P6W3U1</accession>
<protein>
    <submittedName>
        <fullName evidence="6">Autophagy protein 6</fullName>
    </submittedName>
</protein>
<dbReference type="AlphaFoldDB" id="A0A9P6W3U1"/>
<dbReference type="Gene3D" id="6.10.250.3110">
    <property type="match status" value="1"/>
</dbReference>
<reference evidence="6 7" key="1">
    <citation type="submission" date="2020-11" db="EMBL/GenBank/DDBJ databases">
        <title>Kefir isolates.</title>
        <authorList>
            <person name="Marcisauskas S."/>
            <person name="Kim Y."/>
            <person name="Blasche S."/>
        </authorList>
    </citation>
    <scope>NUCLEOTIDE SEQUENCE [LARGE SCALE GENOMIC DNA]</scope>
    <source>
        <strain evidence="6 7">KR</strain>
    </source>
</reference>
<comment type="caution">
    <text evidence="6">The sequence shown here is derived from an EMBL/GenBank/DDBJ whole genome shotgun (WGS) entry which is preliminary data.</text>
</comment>
<dbReference type="GO" id="GO:0043548">
    <property type="term" value="F:phosphatidylinositol 3-kinase binding"/>
    <property type="evidence" value="ECO:0007669"/>
    <property type="project" value="TreeGrafter"/>
</dbReference>
<dbReference type="Gene3D" id="1.10.418.40">
    <property type="entry name" value="Autophagy protein 6/Beclin 1"/>
    <property type="match status" value="2"/>
</dbReference>
<evidence type="ECO:0000313" key="7">
    <source>
        <dbReference type="Proteomes" id="UP000777482"/>
    </source>
</evidence>
<name>A0A9P6W3U1_RHOMI</name>
<dbReference type="GO" id="GO:0034271">
    <property type="term" value="C:phosphatidylinositol 3-kinase complex, class III, type I"/>
    <property type="evidence" value="ECO:0007669"/>
    <property type="project" value="TreeGrafter"/>
</dbReference>
<dbReference type="InterPro" id="IPR038274">
    <property type="entry name" value="Atg6/Beclin_C_sf"/>
</dbReference>
<dbReference type="OrthoDB" id="20368at2759"/>
<dbReference type="GO" id="GO:0034272">
    <property type="term" value="C:phosphatidylinositol 3-kinase complex, class III, type II"/>
    <property type="evidence" value="ECO:0007669"/>
    <property type="project" value="TreeGrafter"/>
</dbReference>
<feature type="domain" description="Atg6/beclin coiled-coil" evidence="5">
    <location>
        <begin position="238"/>
        <end position="389"/>
    </location>
</feature>
<feature type="domain" description="Atg6 BARA" evidence="4">
    <location>
        <begin position="402"/>
        <end position="617"/>
    </location>
</feature>
<dbReference type="InterPro" id="IPR041691">
    <property type="entry name" value="Atg6/beclin_CC"/>
</dbReference>
<comment type="similarity">
    <text evidence="1">Belongs to the beclin family.</text>
</comment>
<gene>
    <name evidence="6" type="primary">ATG6</name>
    <name evidence="6" type="ORF">C6P46_002131</name>
</gene>
<dbReference type="Pfam" id="PF04111">
    <property type="entry name" value="APG6"/>
    <property type="match status" value="1"/>
</dbReference>
<dbReference type="GO" id="GO:0000045">
    <property type="term" value="P:autophagosome assembly"/>
    <property type="evidence" value="ECO:0007669"/>
    <property type="project" value="TreeGrafter"/>
</dbReference>
<dbReference type="GO" id="GO:0030674">
    <property type="term" value="F:protein-macromolecule adaptor activity"/>
    <property type="evidence" value="ECO:0007669"/>
    <property type="project" value="TreeGrafter"/>
</dbReference>
<keyword evidence="2" id="KW-0175">Coiled coil</keyword>
<feature type="region of interest" description="Disordered" evidence="3">
    <location>
        <begin position="18"/>
        <end position="48"/>
    </location>
</feature>
<dbReference type="GO" id="GO:0006995">
    <property type="term" value="P:cellular response to nitrogen starvation"/>
    <property type="evidence" value="ECO:0007669"/>
    <property type="project" value="TreeGrafter"/>
</dbReference>
<evidence type="ECO:0000256" key="2">
    <source>
        <dbReference type="SAM" id="Coils"/>
    </source>
</evidence>
<dbReference type="PANTHER" id="PTHR12768:SF4">
    <property type="entry name" value="BECLIN-1"/>
    <property type="match status" value="1"/>
</dbReference>
<feature type="compositionally biased region" description="Basic residues" evidence="3">
    <location>
        <begin position="29"/>
        <end position="39"/>
    </location>
</feature>
<dbReference type="PANTHER" id="PTHR12768">
    <property type="entry name" value="BECLIN 1"/>
    <property type="match status" value="1"/>
</dbReference>
<dbReference type="Proteomes" id="UP000777482">
    <property type="component" value="Unassembled WGS sequence"/>
</dbReference>
<feature type="region of interest" description="Disordered" evidence="3">
    <location>
        <begin position="143"/>
        <end position="204"/>
    </location>
</feature>
<evidence type="ECO:0000259" key="4">
    <source>
        <dbReference type="Pfam" id="PF04111"/>
    </source>
</evidence>
<dbReference type="InterPro" id="IPR040455">
    <property type="entry name" value="Atg6_BARA"/>
</dbReference>
<dbReference type="Pfam" id="PF17675">
    <property type="entry name" value="APG6_N"/>
    <property type="match status" value="1"/>
</dbReference>
<feature type="compositionally biased region" description="Polar residues" evidence="3">
    <location>
        <begin position="143"/>
        <end position="188"/>
    </location>
</feature>
<evidence type="ECO:0000256" key="1">
    <source>
        <dbReference type="ARBA" id="ARBA00005965"/>
    </source>
</evidence>